<name>A0ABC9XAV2_GRUJA</name>
<feature type="chain" id="PRO_5044783621" description="Secreted protein" evidence="1">
    <location>
        <begin position="23"/>
        <end position="141"/>
    </location>
</feature>
<gene>
    <name evidence="2" type="ORF">GRJ2_001947100</name>
</gene>
<organism evidence="2 3">
    <name type="scientific">Grus japonensis</name>
    <name type="common">Japanese crane</name>
    <name type="synonym">Red-crowned crane</name>
    <dbReference type="NCBI Taxonomy" id="30415"/>
    <lineage>
        <taxon>Eukaryota</taxon>
        <taxon>Metazoa</taxon>
        <taxon>Chordata</taxon>
        <taxon>Craniata</taxon>
        <taxon>Vertebrata</taxon>
        <taxon>Euteleostomi</taxon>
        <taxon>Archelosauria</taxon>
        <taxon>Archosauria</taxon>
        <taxon>Dinosauria</taxon>
        <taxon>Saurischia</taxon>
        <taxon>Theropoda</taxon>
        <taxon>Coelurosauria</taxon>
        <taxon>Aves</taxon>
        <taxon>Neognathae</taxon>
        <taxon>Neoaves</taxon>
        <taxon>Gruiformes</taxon>
        <taxon>Gruidae</taxon>
        <taxon>Grus</taxon>
    </lineage>
</organism>
<evidence type="ECO:0008006" key="4">
    <source>
        <dbReference type="Google" id="ProtNLM"/>
    </source>
</evidence>
<sequence length="141" mass="15424">MSLVRLHGLCLAGWSVAEDAAAGRCWARESTATESGIKDSAVASAPIKFLSSPREAPTTLFCPSEGGLQSLGTAAAPSRHGLGERLKMIGKIHSWSIRERRLRDSTARWSDHSRHWPCNTYQQEQIQVRRVSTAVHVSGCQ</sequence>
<accession>A0ABC9XAV2</accession>
<proteinExistence type="predicted"/>
<dbReference type="Proteomes" id="UP001623348">
    <property type="component" value="Unassembled WGS sequence"/>
</dbReference>
<keyword evidence="1" id="KW-0732">Signal</keyword>
<evidence type="ECO:0000313" key="3">
    <source>
        <dbReference type="Proteomes" id="UP001623348"/>
    </source>
</evidence>
<protein>
    <recommendedName>
        <fullName evidence="4">Secreted protein</fullName>
    </recommendedName>
</protein>
<evidence type="ECO:0000256" key="1">
    <source>
        <dbReference type="SAM" id="SignalP"/>
    </source>
</evidence>
<feature type="signal peptide" evidence="1">
    <location>
        <begin position="1"/>
        <end position="22"/>
    </location>
</feature>
<keyword evidence="3" id="KW-1185">Reference proteome</keyword>
<comment type="caution">
    <text evidence="2">The sequence shown here is derived from an EMBL/GenBank/DDBJ whole genome shotgun (WGS) entry which is preliminary data.</text>
</comment>
<evidence type="ECO:0000313" key="2">
    <source>
        <dbReference type="EMBL" id="GAB0194818.1"/>
    </source>
</evidence>
<dbReference type="AlphaFoldDB" id="A0ABC9XAV2"/>
<reference evidence="2 3" key="1">
    <citation type="submission" date="2024-06" db="EMBL/GenBank/DDBJ databases">
        <title>The draft genome of Grus japonensis, version 3.</title>
        <authorList>
            <person name="Nabeshima K."/>
            <person name="Suzuki S."/>
            <person name="Onuma M."/>
        </authorList>
    </citation>
    <scope>NUCLEOTIDE SEQUENCE [LARGE SCALE GENOMIC DNA]</scope>
    <source>
        <strain evidence="2 3">451A</strain>
    </source>
</reference>
<dbReference type="EMBL" id="BAAFJT010000012">
    <property type="protein sequence ID" value="GAB0194818.1"/>
    <property type="molecule type" value="Genomic_DNA"/>
</dbReference>